<evidence type="ECO:0000313" key="6">
    <source>
        <dbReference type="EMBL" id="QLL64401.1"/>
    </source>
</evidence>
<keyword evidence="6" id="KW-0614">Plasmid</keyword>
<dbReference type="InterPro" id="IPR005119">
    <property type="entry name" value="LysR_subst-bd"/>
</dbReference>
<dbReference type="InterPro" id="IPR036390">
    <property type="entry name" value="WH_DNA-bd_sf"/>
</dbReference>
<dbReference type="PROSITE" id="PS50931">
    <property type="entry name" value="HTH_LYSR"/>
    <property type="match status" value="1"/>
</dbReference>
<keyword evidence="4" id="KW-0804">Transcription</keyword>
<sequence length="309" mass="34319">MLKNLPSLQSLRVFLKFIQSDSVSVTAQQLNLTKSAVTYQLRLLEQMVEFQLFHRLGGRLYVTERGIAYGEEVRQALDAILRSSQRLSDDRAAGPLTISTTPGFAAGWLCGHITEFKKRYPALRITIQTSRKLDDVSDRNADVFIAFGNGDWPNMRVKLLFEIELTPVCSPALLHLNGGLAHANDLGKLILLHVDDDEREWERWLSRAQADVGLADDGIRFHDANLAYAAAVHSQGVALGDDFCCAAALTNGLLVKPFGISIKAKRSYYLVSSKMQSDSPAVAAFQEWIQPELVRKTVIDVRDSGYSLP</sequence>
<dbReference type="InterPro" id="IPR058163">
    <property type="entry name" value="LysR-type_TF_proteobact-type"/>
</dbReference>
<evidence type="ECO:0000256" key="4">
    <source>
        <dbReference type="ARBA" id="ARBA00023163"/>
    </source>
</evidence>
<feature type="domain" description="HTH lysR-type" evidence="5">
    <location>
        <begin position="6"/>
        <end position="63"/>
    </location>
</feature>
<dbReference type="InterPro" id="IPR000847">
    <property type="entry name" value="LysR_HTH_N"/>
</dbReference>
<keyword evidence="7" id="KW-1185">Reference proteome</keyword>
<dbReference type="SUPFAM" id="SSF46785">
    <property type="entry name" value="Winged helix' DNA-binding domain"/>
    <property type="match status" value="1"/>
</dbReference>
<dbReference type="InterPro" id="IPR036388">
    <property type="entry name" value="WH-like_DNA-bd_sf"/>
</dbReference>
<accession>A0A859QZZ7</accession>
<geneLocation type="plasmid" evidence="7">
    <name>pemeittgr7b</name>
</geneLocation>
<protein>
    <submittedName>
        <fullName evidence="6">LysR family transcriptional regulator</fullName>
    </submittedName>
</protein>
<dbReference type="Gene3D" id="3.40.190.10">
    <property type="entry name" value="Periplasmic binding protein-like II"/>
    <property type="match status" value="2"/>
</dbReference>
<dbReference type="Pfam" id="PF03466">
    <property type="entry name" value="LysR_substrate"/>
    <property type="match status" value="1"/>
</dbReference>
<dbReference type="PANTHER" id="PTHR30537:SF79">
    <property type="entry name" value="TRANSCRIPTIONAL REGULATOR-RELATED"/>
    <property type="match status" value="1"/>
</dbReference>
<dbReference type="RefSeq" id="WP_180942276.1">
    <property type="nucleotide sequence ID" value="NZ_CP041240.1"/>
</dbReference>
<keyword evidence="2" id="KW-0805">Transcription regulation</keyword>
<dbReference type="Pfam" id="PF00126">
    <property type="entry name" value="HTH_1"/>
    <property type="match status" value="1"/>
</dbReference>
<dbReference type="CDD" id="cd08432">
    <property type="entry name" value="PBP2_GcdR_TrpI_HvrB_AmpR_like"/>
    <property type="match status" value="1"/>
</dbReference>
<dbReference type="GO" id="GO:0003700">
    <property type="term" value="F:DNA-binding transcription factor activity"/>
    <property type="evidence" value="ECO:0007669"/>
    <property type="project" value="InterPro"/>
</dbReference>
<dbReference type="Proteomes" id="UP000510721">
    <property type="component" value="Plasmid pEmeITTGR7b"/>
</dbReference>
<evidence type="ECO:0000313" key="7">
    <source>
        <dbReference type="Proteomes" id="UP000510721"/>
    </source>
</evidence>
<dbReference type="SUPFAM" id="SSF53850">
    <property type="entry name" value="Periplasmic binding protein-like II"/>
    <property type="match status" value="1"/>
</dbReference>
<dbReference type="Gene3D" id="1.10.10.10">
    <property type="entry name" value="Winged helix-like DNA-binding domain superfamily/Winged helix DNA-binding domain"/>
    <property type="match status" value="1"/>
</dbReference>
<dbReference type="PANTHER" id="PTHR30537">
    <property type="entry name" value="HTH-TYPE TRANSCRIPTIONAL REGULATOR"/>
    <property type="match status" value="1"/>
</dbReference>
<proteinExistence type="inferred from homology"/>
<organism evidence="6 7">
    <name type="scientific">Sinorhizobium mexicanum</name>
    <dbReference type="NCBI Taxonomy" id="375549"/>
    <lineage>
        <taxon>Bacteria</taxon>
        <taxon>Pseudomonadati</taxon>
        <taxon>Pseudomonadota</taxon>
        <taxon>Alphaproteobacteria</taxon>
        <taxon>Hyphomicrobiales</taxon>
        <taxon>Rhizobiaceae</taxon>
        <taxon>Sinorhizobium/Ensifer group</taxon>
        <taxon>Sinorhizobium</taxon>
    </lineage>
</organism>
<name>A0A859QZZ7_9HYPH</name>
<keyword evidence="3" id="KW-0238">DNA-binding</keyword>
<dbReference type="GO" id="GO:0043565">
    <property type="term" value="F:sequence-specific DNA binding"/>
    <property type="evidence" value="ECO:0007669"/>
    <property type="project" value="TreeGrafter"/>
</dbReference>
<dbReference type="GO" id="GO:0006351">
    <property type="term" value="P:DNA-templated transcription"/>
    <property type="evidence" value="ECO:0007669"/>
    <property type="project" value="TreeGrafter"/>
</dbReference>
<comment type="similarity">
    <text evidence="1">Belongs to the LysR transcriptional regulatory family.</text>
</comment>
<evidence type="ECO:0000259" key="5">
    <source>
        <dbReference type="PROSITE" id="PS50931"/>
    </source>
</evidence>
<dbReference type="AlphaFoldDB" id="A0A859QZZ7"/>
<evidence type="ECO:0000256" key="3">
    <source>
        <dbReference type="ARBA" id="ARBA00023125"/>
    </source>
</evidence>
<dbReference type="KEGG" id="emx:FKV68_23520"/>
<evidence type="ECO:0000256" key="1">
    <source>
        <dbReference type="ARBA" id="ARBA00009437"/>
    </source>
</evidence>
<dbReference type="EMBL" id="CP041240">
    <property type="protein sequence ID" value="QLL64401.1"/>
    <property type="molecule type" value="Genomic_DNA"/>
</dbReference>
<gene>
    <name evidence="6" type="ORF">FKV68_23520</name>
</gene>
<evidence type="ECO:0000256" key="2">
    <source>
        <dbReference type="ARBA" id="ARBA00023015"/>
    </source>
</evidence>
<reference evidence="6 7" key="1">
    <citation type="submission" date="2019-06" db="EMBL/GenBank/DDBJ databases">
        <title>Complete genome sequence of Ensifer mexicanus ITTG R7 isolated from nodules of Acacia angustissima (Mill.) Kuntze.</title>
        <authorList>
            <person name="Rincon-Rosales R."/>
            <person name="Rogel M.A."/>
            <person name="Guerrero G."/>
            <person name="Rincon-Molina C.I."/>
            <person name="Lopez-Lopez A."/>
            <person name="Martinez-Romero E."/>
        </authorList>
    </citation>
    <scope>NUCLEOTIDE SEQUENCE [LARGE SCALE GENOMIC DNA]</scope>
    <source>
        <strain evidence="6 7">ITTG R7</strain>
        <plasmid evidence="7">pemeittgr7b</plasmid>
    </source>
</reference>